<keyword evidence="2 4" id="KW-0808">Transferase</keyword>
<evidence type="ECO:0000313" key="4">
    <source>
        <dbReference type="EMBL" id="KAF3329448.1"/>
    </source>
</evidence>
<dbReference type="PANTHER" id="PTHR31642">
    <property type="entry name" value="TRICHOTHECENE 3-O-ACETYLTRANSFERASE"/>
    <property type="match status" value="1"/>
</dbReference>
<gene>
    <name evidence="4" type="ORF">FCM35_KLT04779</name>
</gene>
<comment type="similarity">
    <text evidence="1">Belongs to the plant acyltransferase family.</text>
</comment>
<evidence type="ECO:0000256" key="1">
    <source>
        <dbReference type="ARBA" id="ARBA00009861"/>
    </source>
</evidence>
<dbReference type="Proteomes" id="UP000623129">
    <property type="component" value="Unassembled WGS sequence"/>
</dbReference>
<reference evidence="4" key="1">
    <citation type="submission" date="2020-01" db="EMBL/GenBank/DDBJ databases">
        <title>Genome sequence of Kobresia littledalei, the first chromosome-level genome in the family Cyperaceae.</title>
        <authorList>
            <person name="Qu G."/>
        </authorList>
    </citation>
    <scope>NUCLEOTIDE SEQUENCE</scope>
    <source>
        <strain evidence="4">C.B.Clarke</strain>
        <tissue evidence="4">Leaf</tissue>
    </source>
</reference>
<dbReference type="Gene3D" id="3.30.559.10">
    <property type="entry name" value="Chloramphenicol acetyltransferase-like domain"/>
    <property type="match status" value="2"/>
</dbReference>
<dbReference type="InterPro" id="IPR050317">
    <property type="entry name" value="Plant_Fungal_Acyltransferase"/>
</dbReference>
<dbReference type="AlphaFoldDB" id="A0A833QWL4"/>
<sequence>MGSLDQTPTSLLQDLKVTAINKTAISPKEKKERRWMFLSNIDKVLNFDVETVTFFQTTTRLSREEVISKLSSAIESVLGMYDFQAGRLGVNPADCRLAIDCNASGVKFCVAESDLTLEELGNLEYPNPAFRQLVAEKNGYEVAELGDAPLTTFQVTWFKCGGFALGICNNHVTFDGLSFRTFLCNIAAMAADRPLAFLPCNDRHLLAARSPPQVTFEHAELMPLPPDSTSLFDMLAPDLRRYHLFHLAPDTISDLKSRCQKETKKKNPTSFNVVLSSDALCEQGKDHIYTVAFAMDIRRRLNPPLPNEYAGNAILTAYASASLVELETAPFGLLVDRVHEGAEKMTDAYVRSVVDWGETNIGVPHGDVLISSWWKLGFDDVEYPWGKPIYSCPVADPKRDIVLLLPSIKFDKGVNCLIPLKDDCVEKFKQLFTNT</sequence>
<dbReference type="GO" id="GO:0016747">
    <property type="term" value="F:acyltransferase activity, transferring groups other than amino-acyl groups"/>
    <property type="evidence" value="ECO:0007669"/>
    <property type="project" value="TreeGrafter"/>
</dbReference>
<evidence type="ECO:0000313" key="5">
    <source>
        <dbReference type="Proteomes" id="UP000623129"/>
    </source>
</evidence>
<keyword evidence="5" id="KW-1185">Reference proteome</keyword>
<comment type="caution">
    <text evidence="4">The sequence shown here is derived from an EMBL/GenBank/DDBJ whole genome shotgun (WGS) entry which is preliminary data.</text>
</comment>
<proteinExistence type="inferred from homology"/>
<evidence type="ECO:0000256" key="2">
    <source>
        <dbReference type="ARBA" id="ARBA00022679"/>
    </source>
</evidence>
<dbReference type="OrthoDB" id="671439at2759"/>
<dbReference type="InterPro" id="IPR023213">
    <property type="entry name" value="CAT-like_dom_sf"/>
</dbReference>
<name>A0A833QWL4_9POAL</name>
<keyword evidence="3" id="KW-0012">Acyltransferase</keyword>
<protein>
    <submittedName>
        <fullName evidence="4">Omega-hydroxypalmitate O-feruloyl transferase</fullName>
    </submittedName>
</protein>
<dbReference type="PANTHER" id="PTHR31642:SF189">
    <property type="entry name" value="ACYLTRANSFERASE GLAUCE"/>
    <property type="match status" value="1"/>
</dbReference>
<evidence type="ECO:0000256" key="3">
    <source>
        <dbReference type="ARBA" id="ARBA00023315"/>
    </source>
</evidence>
<organism evidence="4 5">
    <name type="scientific">Carex littledalei</name>
    <dbReference type="NCBI Taxonomy" id="544730"/>
    <lineage>
        <taxon>Eukaryota</taxon>
        <taxon>Viridiplantae</taxon>
        <taxon>Streptophyta</taxon>
        <taxon>Embryophyta</taxon>
        <taxon>Tracheophyta</taxon>
        <taxon>Spermatophyta</taxon>
        <taxon>Magnoliopsida</taxon>
        <taxon>Liliopsida</taxon>
        <taxon>Poales</taxon>
        <taxon>Cyperaceae</taxon>
        <taxon>Cyperoideae</taxon>
        <taxon>Cariceae</taxon>
        <taxon>Carex</taxon>
        <taxon>Carex subgen. Euthyceras</taxon>
    </lineage>
</organism>
<accession>A0A833QWL4</accession>
<dbReference type="Pfam" id="PF02458">
    <property type="entry name" value="Transferase"/>
    <property type="match status" value="1"/>
</dbReference>
<dbReference type="EMBL" id="SWLB01000014">
    <property type="protein sequence ID" value="KAF3329448.1"/>
    <property type="molecule type" value="Genomic_DNA"/>
</dbReference>